<evidence type="ECO:0000313" key="2">
    <source>
        <dbReference type="EMBL" id="SIO39519.1"/>
    </source>
</evidence>
<dbReference type="CDD" id="cd03196">
    <property type="entry name" value="GST_C_5"/>
    <property type="match status" value="1"/>
</dbReference>
<dbReference type="InterPro" id="IPR004045">
    <property type="entry name" value="Glutathione_S-Trfase_N"/>
</dbReference>
<feature type="domain" description="GST N-terminal" evidence="1">
    <location>
        <begin position="1"/>
        <end position="80"/>
    </location>
</feature>
<keyword evidence="3" id="KW-1185">Reference proteome</keyword>
<sequence length="199" mass="23085">MKPLLYTFRRCPYAIRARLAIKISGVEVDMQEVSLRNKPKALLDCSPKGTVPVLKLADGRIIEESLDIMQWALSIHDPESWMDKSGGLSAEAKSLIDQNDGSFKYFLDRYKYADRFPENSVSYYREQAERFLMALNTRLSQHCYLIGNHPTLPDMAIFPFVRQFAHVDHGWFYASNYNYLINWLDALLESTLFNTVMQK</sequence>
<evidence type="ECO:0000313" key="3">
    <source>
        <dbReference type="Proteomes" id="UP000185062"/>
    </source>
</evidence>
<dbReference type="EMBL" id="FSRO01000001">
    <property type="protein sequence ID" value="SIO39519.1"/>
    <property type="molecule type" value="Genomic_DNA"/>
</dbReference>
<dbReference type="Pfam" id="PF13410">
    <property type="entry name" value="GST_C_2"/>
    <property type="match status" value="1"/>
</dbReference>
<dbReference type="InterPro" id="IPR050983">
    <property type="entry name" value="GST_Omega/HSP26"/>
</dbReference>
<gene>
    <name evidence="2" type="ORF">SAMN02743940_2324</name>
</gene>
<dbReference type="Pfam" id="PF13417">
    <property type="entry name" value="GST_N_3"/>
    <property type="match status" value="1"/>
</dbReference>
<organism evidence="2 3">
    <name type="scientific">Nitrosomonas cryotolerans ATCC 49181</name>
    <dbReference type="NCBI Taxonomy" id="1131553"/>
    <lineage>
        <taxon>Bacteria</taxon>
        <taxon>Pseudomonadati</taxon>
        <taxon>Pseudomonadota</taxon>
        <taxon>Betaproteobacteria</taxon>
        <taxon>Nitrosomonadales</taxon>
        <taxon>Nitrosomonadaceae</taxon>
        <taxon>Nitrosomonas</taxon>
    </lineage>
</organism>
<accession>A0A1N6J5S6</accession>
<evidence type="ECO:0000259" key="1">
    <source>
        <dbReference type="PROSITE" id="PS50404"/>
    </source>
</evidence>
<dbReference type="STRING" id="44575.SAMN05216419_100393"/>
<dbReference type="InterPro" id="IPR040079">
    <property type="entry name" value="Glutathione_S-Trfase"/>
</dbReference>
<dbReference type="Gene3D" id="1.20.1050.10">
    <property type="match status" value="1"/>
</dbReference>
<dbReference type="GO" id="GO:0005737">
    <property type="term" value="C:cytoplasm"/>
    <property type="evidence" value="ECO:0007669"/>
    <property type="project" value="TreeGrafter"/>
</dbReference>
<dbReference type="PROSITE" id="PS51354">
    <property type="entry name" value="GLUTAREDOXIN_2"/>
    <property type="match status" value="1"/>
</dbReference>
<protein>
    <submittedName>
        <fullName evidence="2">Glutathione S-transferase</fullName>
    </submittedName>
</protein>
<keyword evidence="2" id="KW-0808">Transferase</keyword>
<dbReference type="InterPro" id="IPR036282">
    <property type="entry name" value="Glutathione-S-Trfase_C_sf"/>
</dbReference>
<dbReference type="PANTHER" id="PTHR43968:SF6">
    <property type="entry name" value="GLUTATHIONE S-TRANSFERASE OMEGA"/>
    <property type="match status" value="1"/>
</dbReference>
<proteinExistence type="predicted"/>
<dbReference type="Gene3D" id="3.40.30.10">
    <property type="entry name" value="Glutaredoxin"/>
    <property type="match status" value="1"/>
</dbReference>
<dbReference type="SFLD" id="SFLDS00019">
    <property type="entry name" value="Glutathione_Transferase_(cytos"/>
    <property type="match status" value="1"/>
</dbReference>
<dbReference type="PANTHER" id="PTHR43968">
    <property type="match status" value="1"/>
</dbReference>
<dbReference type="SUPFAM" id="SSF52833">
    <property type="entry name" value="Thioredoxin-like"/>
    <property type="match status" value="1"/>
</dbReference>
<name>A0A1N6J5S6_9PROT</name>
<dbReference type="GO" id="GO:0016740">
    <property type="term" value="F:transferase activity"/>
    <property type="evidence" value="ECO:0007669"/>
    <property type="project" value="UniProtKB-KW"/>
</dbReference>
<dbReference type="RefSeq" id="WP_028460712.1">
    <property type="nucleotide sequence ID" value="NZ_FSRO01000001.1"/>
</dbReference>
<dbReference type="InterPro" id="IPR036249">
    <property type="entry name" value="Thioredoxin-like_sf"/>
</dbReference>
<dbReference type="PROSITE" id="PS50404">
    <property type="entry name" value="GST_NTER"/>
    <property type="match status" value="1"/>
</dbReference>
<reference evidence="2 3" key="1">
    <citation type="submission" date="2016-12" db="EMBL/GenBank/DDBJ databases">
        <authorList>
            <person name="Song W.-J."/>
            <person name="Kurnit D.M."/>
        </authorList>
    </citation>
    <scope>NUCLEOTIDE SEQUENCE [LARGE SCALE GENOMIC DNA]</scope>
    <source>
        <strain evidence="2 3">ATCC 49181</strain>
    </source>
</reference>
<dbReference type="eggNOG" id="COG0625">
    <property type="taxonomic scope" value="Bacteria"/>
</dbReference>
<dbReference type="SUPFAM" id="SSF47616">
    <property type="entry name" value="GST C-terminal domain-like"/>
    <property type="match status" value="1"/>
</dbReference>
<dbReference type="AlphaFoldDB" id="A0A1N6J5S6"/>
<dbReference type="Proteomes" id="UP000185062">
    <property type="component" value="Unassembled WGS sequence"/>
</dbReference>